<dbReference type="STRING" id="1849047.A0A3D8RGI6"/>
<keyword evidence="7" id="KW-0539">Nucleus</keyword>
<reference evidence="11 12" key="1">
    <citation type="journal article" date="2018" name="IMA Fungus">
        <title>IMA Genome-F 9: Draft genome sequence of Annulohypoxylon stygium, Aspergillus mulundensis, Berkeleyomyces basicola (syn. Thielaviopsis basicola), Ceratocystis smalleyi, two Cercospora beticola strains, Coleophoma cylindrospora, Fusarium fracticaudum, Phialophora cf. hyalina, and Morchella septimelata.</title>
        <authorList>
            <person name="Wingfield B.D."/>
            <person name="Bills G.F."/>
            <person name="Dong Y."/>
            <person name="Huang W."/>
            <person name="Nel W.J."/>
            <person name="Swalarsk-Parry B.S."/>
            <person name="Vaghefi N."/>
            <person name="Wilken P.M."/>
            <person name="An Z."/>
            <person name="de Beer Z.W."/>
            <person name="De Vos L."/>
            <person name="Chen L."/>
            <person name="Duong T.A."/>
            <person name="Gao Y."/>
            <person name="Hammerbacher A."/>
            <person name="Kikkert J.R."/>
            <person name="Li Y."/>
            <person name="Li H."/>
            <person name="Li K."/>
            <person name="Li Q."/>
            <person name="Liu X."/>
            <person name="Ma X."/>
            <person name="Naidoo K."/>
            <person name="Pethybridge S.J."/>
            <person name="Sun J."/>
            <person name="Steenkamp E.T."/>
            <person name="van der Nest M.A."/>
            <person name="van Wyk S."/>
            <person name="Wingfield M.J."/>
            <person name="Xiong C."/>
            <person name="Yue Q."/>
            <person name="Zhang X."/>
        </authorList>
    </citation>
    <scope>NUCLEOTIDE SEQUENCE [LARGE SCALE GENOMIC DNA]</scope>
    <source>
        <strain evidence="11 12">BP6252</strain>
    </source>
</reference>
<dbReference type="GO" id="GO:0032040">
    <property type="term" value="C:small-subunit processome"/>
    <property type="evidence" value="ECO:0007669"/>
    <property type="project" value="InterPro"/>
</dbReference>
<keyword evidence="12" id="KW-1185">Reference proteome</keyword>
<dbReference type="CDD" id="cd23952">
    <property type="entry name" value="Utp17_CTD"/>
    <property type="match status" value="1"/>
</dbReference>
<dbReference type="GO" id="GO:0006364">
    <property type="term" value="P:rRNA processing"/>
    <property type="evidence" value="ECO:0007669"/>
    <property type="project" value="UniProtKB-KW"/>
</dbReference>
<evidence type="ECO:0000256" key="5">
    <source>
        <dbReference type="ARBA" id="ARBA00022737"/>
    </source>
</evidence>
<evidence type="ECO:0000256" key="10">
    <source>
        <dbReference type="SAM" id="MobiDB-lite"/>
    </source>
</evidence>
<evidence type="ECO:0000256" key="8">
    <source>
        <dbReference type="PROSITE-ProRule" id="PRU00221"/>
    </source>
</evidence>
<comment type="subcellular location">
    <subcellularLocation>
        <location evidence="1">Nucleus</location>
        <location evidence="1">Nucleolus</location>
    </subcellularLocation>
</comment>
<proteinExistence type="predicted"/>
<dbReference type="Pfam" id="PF00400">
    <property type="entry name" value="WD40"/>
    <property type="match status" value="1"/>
</dbReference>
<gene>
    <name evidence="11" type="ORF">BP6252_06891</name>
</gene>
<evidence type="ECO:0000313" key="12">
    <source>
        <dbReference type="Proteomes" id="UP000256645"/>
    </source>
</evidence>
<dbReference type="InterPro" id="IPR015943">
    <property type="entry name" value="WD40/YVTN_repeat-like_dom_sf"/>
</dbReference>
<protein>
    <submittedName>
        <fullName evidence="11">Uncharacterized protein</fullName>
    </submittedName>
</protein>
<evidence type="ECO:0000256" key="1">
    <source>
        <dbReference type="ARBA" id="ARBA00004604"/>
    </source>
</evidence>
<evidence type="ECO:0000256" key="4">
    <source>
        <dbReference type="ARBA" id="ARBA00022574"/>
    </source>
</evidence>
<feature type="repeat" description="WD" evidence="8">
    <location>
        <begin position="382"/>
        <end position="423"/>
    </location>
</feature>
<organism evidence="11 12">
    <name type="scientific">Coleophoma cylindrospora</name>
    <dbReference type="NCBI Taxonomy" id="1849047"/>
    <lineage>
        <taxon>Eukaryota</taxon>
        <taxon>Fungi</taxon>
        <taxon>Dikarya</taxon>
        <taxon>Ascomycota</taxon>
        <taxon>Pezizomycotina</taxon>
        <taxon>Leotiomycetes</taxon>
        <taxon>Helotiales</taxon>
        <taxon>Dermateaceae</taxon>
        <taxon>Coleophoma</taxon>
    </lineage>
</organism>
<keyword evidence="3" id="KW-0698">rRNA processing</keyword>
<dbReference type="AlphaFoldDB" id="A0A3D8RGI6"/>
<dbReference type="PROSITE" id="PS50294">
    <property type="entry name" value="WD_REPEATS_REGION"/>
    <property type="match status" value="1"/>
</dbReference>
<evidence type="ECO:0000256" key="7">
    <source>
        <dbReference type="ARBA" id="ARBA00023242"/>
    </source>
</evidence>
<evidence type="ECO:0000313" key="11">
    <source>
        <dbReference type="EMBL" id="RDW72984.1"/>
    </source>
</evidence>
<comment type="caution">
    <text evidence="11">The sequence shown here is derived from an EMBL/GenBank/DDBJ whole genome shotgun (WGS) entry which is preliminary data.</text>
</comment>
<dbReference type="Proteomes" id="UP000256645">
    <property type="component" value="Unassembled WGS sequence"/>
</dbReference>
<dbReference type="PANTHER" id="PTHR44215:SF1">
    <property type="entry name" value="WD REPEAT-CONTAINING PROTEIN 75"/>
    <property type="match status" value="1"/>
</dbReference>
<feature type="coiled-coil region" evidence="9">
    <location>
        <begin position="930"/>
        <end position="957"/>
    </location>
</feature>
<evidence type="ECO:0000256" key="9">
    <source>
        <dbReference type="SAM" id="Coils"/>
    </source>
</evidence>
<dbReference type="OrthoDB" id="4096at2759"/>
<accession>A0A3D8RGI6</accession>
<keyword evidence="9" id="KW-0175">Coiled coil</keyword>
<dbReference type="InterPro" id="IPR053826">
    <property type="entry name" value="WDR75"/>
</dbReference>
<dbReference type="GO" id="GO:2000234">
    <property type="term" value="P:positive regulation of rRNA processing"/>
    <property type="evidence" value="ECO:0007669"/>
    <property type="project" value="TreeGrafter"/>
</dbReference>
<keyword evidence="5" id="KW-0677">Repeat</keyword>
<dbReference type="SUPFAM" id="SSF50998">
    <property type="entry name" value="Quinoprotein alcohol dehydrogenase-like"/>
    <property type="match status" value="1"/>
</dbReference>
<evidence type="ECO:0000256" key="2">
    <source>
        <dbReference type="ARBA" id="ARBA00022517"/>
    </source>
</evidence>
<dbReference type="PANTHER" id="PTHR44215">
    <property type="entry name" value="WD REPEAT-CONTAINING PROTEIN 75"/>
    <property type="match status" value="1"/>
</dbReference>
<name>A0A3D8RGI6_9HELO</name>
<dbReference type="GO" id="GO:0045943">
    <property type="term" value="P:positive regulation of transcription by RNA polymerase I"/>
    <property type="evidence" value="ECO:0007669"/>
    <property type="project" value="InterPro"/>
</dbReference>
<dbReference type="Gene3D" id="2.130.10.10">
    <property type="entry name" value="YVTN repeat-like/Quinoprotein amine dehydrogenase"/>
    <property type="match status" value="2"/>
</dbReference>
<dbReference type="InterPro" id="IPR011047">
    <property type="entry name" value="Quinoprotein_ADH-like_sf"/>
</dbReference>
<sequence length="1005" mass="109826">MASILKRKGGPLEAVDSPKRVKSANPLKPAAKSPFSTEAGWDAAFKVPKGQDLAVADKIGEANSEVGKEGSAEAEDFEDFARKQEAEKAAKVERSTSSTLWKISEPIAGRLIDVDPVFSADEKFLIVATRVSLHVYSTASSLLTRTIRLNIDFQARPTARIIAYSLSPTSADHVWVACSDGAIYHINWSTGAGESQYWGISSTGCIHMTVASMESAGRRRDVVLTTESRKDNGWRITAHELASPDGPIATVARTIYTSTQRISFLKTAKEGSVIVAASENRVLLGSLRSTEFNTVDKIRYEFRVFESSDLIASLDVRSYDRATPAGQKTPSKQTKLPKKIPVVDVVVGDVKGSIFVHNDLLSNLIQVQAGSSQGISLLPRKLHWHRQAVYSVKWSLDGNYIISGGTETTLVLWQLDTGKQQMLPHMSATLINIVVSPTGSSYAVKLADNSAMVISTAELKPTANIAGIQAPVIQYEAPLAASVRRVKEEAWSRALMQHTPAVINPHVPSQLLLGVGQTQEVSPIQPTVLSAPFLQTFDLASGHHLSRQAFARTNITNKNIAPNAHRLSEPRITHMKISSDGVWLATVDEWLPPKTDLEYLGHPGKDAQEERQKRREVFLKFWKWNGETKLWELVSRIDAPHTSRSQHRGAGKVLDLAVDLSSSRFATIGEDGFVRTWAPTTRKRDGVVVRSKDGAALRNWNCQHAISLGKFGLEDEPTQGLSNLANGCVAFSEDGSTLAAACGNSENNLLHLIDSETGSIRLSRSELFSGDIIKIGFLKQDLITLSDILMVYDVVADAMRYSLLLGEAVTSLSTEQKVEMMHLSIDHRASTFATALPGRIDGPHITDLRKINLQSQFSELAVFSPNFRGVLLKQTFSTLITAIVPAADSEGYIVLDSEAEVRTIIPQGKQAITSLAQPTSALNLDTEEPVLDLLQLVKEVEDEAEDVEESLLQQDKDEEEEETHVVTQQQLSDIFDVGPAFALPPMEDMFYQVAGLFSGKAVGVA</sequence>
<dbReference type="InterPro" id="IPR001680">
    <property type="entry name" value="WD40_rpt"/>
</dbReference>
<dbReference type="GO" id="GO:0003723">
    <property type="term" value="F:RNA binding"/>
    <property type="evidence" value="ECO:0007669"/>
    <property type="project" value="InterPro"/>
</dbReference>
<keyword evidence="4 8" id="KW-0853">WD repeat</keyword>
<keyword evidence="2" id="KW-0690">Ribosome biogenesis</keyword>
<evidence type="ECO:0000256" key="6">
    <source>
        <dbReference type="ARBA" id="ARBA00023163"/>
    </source>
</evidence>
<dbReference type="SMART" id="SM00320">
    <property type="entry name" value="WD40"/>
    <property type="match status" value="3"/>
</dbReference>
<dbReference type="EMBL" id="PDLM01000007">
    <property type="protein sequence ID" value="RDW72984.1"/>
    <property type="molecule type" value="Genomic_DNA"/>
</dbReference>
<evidence type="ECO:0000256" key="3">
    <source>
        <dbReference type="ARBA" id="ARBA00022552"/>
    </source>
</evidence>
<dbReference type="PROSITE" id="PS50082">
    <property type="entry name" value="WD_REPEATS_2"/>
    <property type="match status" value="1"/>
</dbReference>
<keyword evidence="6" id="KW-0804">Transcription</keyword>
<feature type="region of interest" description="Disordered" evidence="10">
    <location>
        <begin position="1"/>
        <end position="35"/>
    </location>
</feature>